<dbReference type="PROSITE" id="PS00086">
    <property type="entry name" value="CYTOCHROME_P450"/>
    <property type="match status" value="1"/>
</dbReference>
<dbReference type="Proteomes" id="UP001440984">
    <property type="component" value="Unassembled WGS sequence"/>
</dbReference>
<accession>A0ABV0LE72</accession>
<reference evidence="1 2" key="1">
    <citation type="submission" date="2024-05" db="EMBL/GenBank/DDBJ databases">
        <authorList>
            <person name="Zhao H."/>
            <person name="Xu Y."/>
            <person name="Lin S."/>
            <person name="Spain J.C."/>
            <person name="Zhou N.-Y."/>
        </authorList>
    </citation>
    <scope>NUCLEOTIDE SEQUENCE [LARGE SCALE GENOMIC DNA]</scope>
    <source>
        <strain evidence="1 2">NEAU-NG30</strain>
    </source>
</reference>
<sequence length="275" mass="28534">MVPGFAAVDASAVTDVSRRYLRRMTSLAAPVPPVPLDVPPGTVAWLRASVARFSNGSDHHRRRGLAVELLAGIAVEALQESAFLQTSRIVSTLDVFDVMAEIARPVPVGVLAAALGLPDVSADVALVAAAYHPHVTPDAAAEAALTRLLAACGATDELAAARIGLLVQARDATAGLVGNELSALLTGNPASQPVLYTRRRIDGEDVTVSLAGTPFGAGPRACPGARHAEALATGVLQALRGFRLTETETTWVSSPNLRMPSELWVTRRGSAAGLC</sequence>
<name>A0ABV0LE72_9PSEU</name>
<keyword evidence="2" id="KW-1185">Reference proteome</keyword>
<dbReference type="EMBL" id="JBDZYD010000005">
    <property type="protein sequence ID" value="MEQ0560600.1"/>
    <property type="molecule type" value="Genomic_DNA"/>
</dbReference>
<organism evidence="1 2">
    <name type="scientific">Amycolatopsis melonis</name>
    <dbReference type="NCBI Taxonomy" id="3156488"/>
    <lineage>
        <taxon>Bacteria</taxon>
        <taxon>Bacillati</taxon>
        <taxon>Actinomycetota</taxon>
        <taxon>Actinomycetes</taxon>
        <taxon>Pseudonocardiales</taxon>
        <taxon>Pseudonocardiaceae</taxon>
        <taxon>Amycolatopsis</taxon>
    </lineage>
</organism>
<evidence type="ECO:0000313" key="1">
    <source>
        <dbReference type="EMBL" id="MEQ0560600.1"/>
    </source>
</evidence>
<protein>
    <recommendedName>
        <fullName evidence="3">Cytochrome P450</fullName>
    </recommendedName>
</protein>
<dbReference type="Gene3D" id="1.10.630.10">
    <property type="entry name" value="Cytochrome P450"/>
    <property type="match status" value="2"/>
</dbReference>
<dbReference type="InterPro" id="IPR017972">
    <property type="entry name" value="Cyt_P450_CS"/>
</dbReference>
<comment type="caution">
    <text evidence="1">The sequence shown here is derived from an EMBL/GenBank/DDBJ whole genome shotgun (WGS) entry which is preliminary data.</text>
</comment>
<dbReference type="InterPro" id="IPR036396">
    <property type="entry name" value="Cyt_P450_sf"/>
</dbReference>
<proteinExistence type="predicted"/>
<evidence type="ECO:0008006" key="3">
    <source>
        <dbReference type="Google" id="ProtNLM"/>
    </source>
</evidence>
<gene>
    <name evidence="1" type="ORF">ABJI51_16050</name>
</gene>
<evidence type="ECO:0000313" key="2">
    <source>
        <dbReference type="Proteomes" id="UP001440984"/>
    </source>
</evidence>
<dbReference type="SUPFAM" id="SSF48264">
    <property type="entry name" value="Cytochrome P450"/>
    <property type="match status" value="1"/>
</dbReference>